<evidence type="ECO:0008006" key="3">
    <source>
        <dbReference type="Google" id="ProtNLM"/>
    </source>
</evidence>
<dbReference type="STRING" id="344882.ABB29_08525"/>
<evidence type="ECO:0000313" key="2">
    <source>
        <dbReference type="Proteomes" id="UP000052052"/>
    </source>
</evidence>
<name>A0A0R0CWX1_9GAMM</name>
<sequence length="163" mass="18172">MLESTVLRVAELPFACLQDLLRRYDLELHRVEDGADIPGSFWGNPEAGVIAHNVYVRDDTPIHSMLHEACHLIVLPPERRALVHTDATDSDIEEDATCYLQILLADLLPGVGRQRLMADMDAWGYSFRLGSTQAWFEQDAGDARQFLAGHGLLELRQSVSCAA</sequence>
<dbReference type="Proteomes" id="UP000052052">
    <property type="component" value="Unassembled WGS sequence"/>
</dbReference>
<dbReference type="AlphaFoldDB" id="A0A0R0CWX1"/>
<keyword evidence="2" id="KW-1185">Reference proteome</keyword>
<gene>
    <name evidence="1" type="ORF">ABB29_08525</name>
</gene>
<reference evidence="1 2" key="1">
    <citation type="submission" date="2015-05" db="EMBL/GenBank/DDBJ databases">
        <title>Genome sequencing and analysis of members of genus Stenotrophomonas.</title>
        <authorList>
            <person name="Patil P.P."/>
            <person name="Midha S."/>
            <person name="Patil P.B."/>
        </authorList>
    </citation>
    <scope>NUCLEOTIDE SEQUENCE [LARGE SCALE GENOMIC DNA]</scope>
    <source>
        <strain evidence="1 2">DSM 21858</strain>
    </source>
</reference>
<evidence type="ECO:0000313" key="1">
    <source>
        <dbReference type="EMBL" id="KRG69859.1"/>
    </source>
</evidence>
<accession>A0A0R0CWX1</accession>
<proteinExistence type="predicted"/>
<dbReference type="EMBL" id="LDJL01000008">
    <property type="protein sequence ID" value="KRG69859.1"/>
    <property type="molecule type" value="Genomic_DNA"/>
</dbReference>
<organism evidence="1 2">
    <name type="scientific">Pseudoxanthomonas dokdonensis</name>
    <dbReference type="NCBI Taxonomy" id="344882"/>
    <lineage>
        <taxon>Bacteria</taxon>
        <taxon>Pseudomonadati</taxon>
        <taxon>Pseudomonadota</taxon>
        <taxon>Gammaproteobacteria</taxon>
        <taxon>Lysobacterales</taxon>
        <taxon>Lysobacteraceae</taxon>
        <taxon>Pseudoxanthomonas</taxon>
    </lineage>
</organism>
<dbReference type="PATRIC" id="fig|344882.3.peg.3061"/>
<protein>
    <recommendedName>
        <fullName evidence="3">IrrE N-terminal-like domain-containing protein</fullName>
    </recommendedName>
</protein>
<comment type="caution">
    <text evidence="1">The sequence shown here is derived from an EMBL/GenBank/DDBJ whole genome shotgun (WGS) entry which is preliminary data.</text>
</comment>